<accession>A0A494Z073</accession>
<evidence type="ECO:0000256" key="1">
    <source>
        <dbReference type="ARBA" id="ARBA00022741"/>
    </source>
</evidence>
<keyword evidence="5" id="KW-1185">Reference proteome</keyword>
<name>A0A494Z073_9BACL</name>
<dbReference type="GO" id="GO:0005524">
    <property type="term" value="F:ATP binding"/>
    <property type="evidence" value="ECO:0007669"/>
    <property type="project" value="UniProtKB-KW"/>
</dbReference>
<dbReference type="PANTHER" id="PTHR43158:SF2">
    <property type="entry name" value="SKFA PEPTIDE EXPORT ATP-BINDING PROTEIN SKFE"/>
    <property type="match status" value="1"/>
</dbReference>
<evidence type="ECO:0000259" key="3">
    <source>
        <dbReference type="PROSITE" id="PS50893"/>
    </source>
</evidence>
<dbReference type="AlphaFoldDB" id="A0A494Z073"/>
<dbReference type="EMBL" id="RBZN01000026">
    <property type="protein sequence ID" value="RKQ15920.1"/>
    <property type="molecule type" value="Genomic_DNA"/>
</dbReference>
<dbReference type="OrthoDB" id="9789994at2"/>
<protein>
    <submittedName>
        <fullName evidence="4">ABC transporter ATP-binding protein</fullName>
    </submittedName>
</protein>
<dbReference type="GO" id="GO:0016887">
    <property type="term" value="F:ATP hydrolysis activity"/>
    <property type="evidence" value="ECO:0007669"/>
    <property type="project" value="InterPro"/>
</dbReference>
<evidence type="ECO:0000256" key="2">
    <source>
        <dbReference type="ARBA" id="ARBA00022840"/>
    </source>
</evidence>
<evidence type="ECO:0000313" key="5">
    <source>
        <dbReference type="Proteomes" id="UP000272238"/>
    </source>
</evidence>
<organism evidence="4 5">
    <name type="scientific">Ureibacillus endophyticus</name>
    <dbReference type="NCBI Taxonomy" id="1978490"/>
    <lineage>
        <taxon>Bacteria</taxon>
        <taxon>Bacillati</taxon>
        <taxon>Bacillota</taxon>
        <taxon>Bacilli</taxon>
        <taxon>Bacillales</taxon>
        <taxon>Caryophanaceae</taxon>
        <taxon>Ureibacillus</taxon>
    </lineage>
</organism>
<dbReference type="InterPro" id="IPR017871">
    <property type="entry name" value="ABC_transporter-like_CS"/>
</dbReference>
<reference evidence="4 5" key="1">
    <citation type="journal article" date="2016" name="Antonie Van Leeuwenhoek">
        <title>Lysinibacillus endophyticus sp. nov., an indole-3-acetic acid producing endophytic bacterium isolated from corn root (Zea mays cv. Xinken-5).</title>
        <authorList>
            <person name="Yu J."/>
            <person name="Guan X."/>
            <person name="Liu C."/>
            <person name="Xiang W."/>
            <person name="Yu Z."/>
            <person name="Liu X."/>
            <person name="Wang G."/>
        </authorList>
    </citation>
    <scope>NUCLEOTIDE SEQUENCE [LARGE SCALE GENOMIC DNA]</scope>
    <source>
        <strain evidence="4 5">DSM 100506</strain>
    </source>
</reference>
<dbReference type="Gene3D" id="3.40.50.300">
    <property type="entry name" value="P-loop containing nucleotide triphosphate hydrolases"/>
    <property type="match status" value="1"/>
</dbReference>
<dbReference type="RefSeq" id="WP_121214814.1">
    <property type="nucleotide sequence ID" value="NZ_RBZN01000026.1"/>
</dbReference>
<dbReference type="PANTHER" id="PTHR43158">
    <property type="entry name" value="SKFA PEPTIDE EXPORT ATP-BINDING PROTEIN SKFE"/>
    <property type="match status" value="1"/>
</dbReference>
<dbReference type="Proteomes" id="UP000272238">
    <property type="component" value="Unassembled WGS sequence"/>
</dbReference>
<evidence type="ECO:0000313" key="4">
    <source>
        <dbReference type="EMBL" id="RKQ15920.1"/>
    </source>
</evidence>
<dbReference type="SMART" id="SM00382">
    <property type="entry name" value="AAA"/>
    <property type="match status" value="1"/>
</dbReference>
<dbReference type="Pfam" id="PF00005">
    <property type="entry name" value="ABC_tran"/>
    <property type="match status" value="1"/>
</dbReference>
<dbReference type="SUPFAM" id="SSF52540">
    <property type="entry name" value="P-loop containing nucleoside triphosphate hydrolases"/>
    <property type="match status" value="1"/>
</dbReference>
<gene>
    <name evidence="4" type="ORF">D8M03_10925</name>
</gene>
<dbReference type="InterPro" id="IPR027417">
    <property type="entry name" value="P-loop_NTPase"/>
</dbReference>
<proteinExistence type="predicted"/>
<dbReference type="PROSITE" id="PS00211">
    <property type="entry name" value="ABC_TRANSPORTER_1"/>
    <property type="match status" value="1"/>
</dbReference>
<dbReference type="InterPro" id="IPR003439">
    <property type="entry name" value="ABC_transporter-like_ATP-bd"/>
</dbReference>
<sequence length="262" mass="29591">MISIQNVRYYRNQKDILKNVSWKVEKGQHWSILGLNGSGKTTILDIINGYIFPQYGTVEVLGNVFGKSYIPDVRKEIGLVSSSLQHKIKDYETGLSVVLSGKFASIGLWQAVEQEEVQQALNFMQLLGCEHLEDEEYGVLSQGERQRLLIARALMANPKILILDEPCNGLDLLAREELLEIINTLSAKADCPTLIYVTHHVEEILPCFTHTLLLRKGEVFAQGPSKDLLTEATLSKFYNHPVSVQVEQNRTWLALKAKEQIK</sequence>
<feature type="domain" description="ABC transporter" evidence="3">
    <location>
        <begin position="2"/>
        <end position="241"/>
    </location>
</feature>
<comment type="caution">
    <text evidence="4">The sequence shown here is derived from an EMBL/GenBank/DDBJ whole genome shotgun (WGS) entry which is preliminary data.</text>
</comment>
<dbReference type="PROSITE" id="PS50893">
    <property type="entry name" value="ABC_TRANSPORTER_2"/>
    <property type="match status" value="1"/>
</dbReference>
<keyword evidence="1" id="KW-0547">Nucleotide-binding</keyword>
<keyword evidence="2 4" id="KW-0067">ATP-binding</keyword>
<dbReference type="InterPro" id="IPR003593">
    <property type="entry name" value="AAA+_ATPase"/>
</dbReference>